<dbReference type="InterPro" id="IPR042081">
    <property type="entry name" value="RNA_2'-PTrans_C"/>
</dbReference>
<dbReference type="Gene3D" id="1.10.10.970">
    <property type="entry name" value="RNA 2'-phosphotransferase, Tpt1/KptA family, N-terminal domain"/>
    <property type="match status" value="1"/>
</dbReference>
<dbReference type="PANTHER" id="PTHR12684:SF2">
    <property type="entry name" value="TRNA 2'-PHOSPHOTRANSFERASE 1"/>
    <property type="match status" value="1"/>
</dbReference>
<dbReference type="OrthoDB" id="419694at2759"/>
<dbReference type="GO" id="GO:0000215">
    <property type="term" value="F:tRNA 2'-phosphotransferase activity"/>
    <property type="evidence" value="ECO:0007669"/>
    <property type="project" value="UniProtKB-EC"/>
</dbReference>
<protein>
    <recommendedName>
        <fullName evidence="3">2'-phosphotransferase</fullName>
        <ecNumber evidence="3">2.7.1.160</ecNumber>
    </recommendedName>
</protein>
<sequence length="213" mass="23748">MRGLPSDSPAVRLSKTLSYILRHGAEKEGVPMRDDGFVEFEDLRKNPKLTTLTVEALQEIVKSDAKQRYTLVAEGEKWFVRANQGHSMKTVQLTLNPILAVSDIPTGTAVHGTDRKAWEHISSQGLSKMRRNHIHLAQGLDAVSGIYDVGMRKNCTVRIWIDIQKALNDGLKFFLSDNGVILSEGNEEGFILPKYFSKIEDTRDGLLDIPSSA</sequence>
<keyword evidence="8" id="KW-1185">Reference proteome</keyword>
<comment type="catalytic activity">
    <reaction evidence="6">
        <text>2'-phospho-[ligated tRNA] + NAD(+) = mature tRNA + ADP-alpha-D-ribose 1'',2''-cyclic phosphate + nicotinamide</text>
        <dbReference type="Rhea" id="RHEA:23324"/>
        <dbReference type="Rhea" id="RHEA-COMP:11106"/>
        <dbReference type="Rhea" id="RHEA-COMP:11107"/>
        <dbReference type="ChEBI" id="CHEBI:17154"/>
        <dbReference type="ChEBI" id="CHEBI:57540"/>
        <dbReference type="ChEBI" id="CHEBI:76596"/>
        <dbReference type="ChEBI" id="CHEBI:82883"/>
        <dbReference type="ChEBI" id="CHEBI:85027"/>
        <dbReference type="EC" id="2.7.1.160"/>
    </reaction>
</comment>
<dbReference type="InterPro" id="IPR042080">
    <property type="entry name" value="RNA_2'-PTrans_N"/>
</dbReference>
<keyword evidence="4 7" id="KW-0808">Transferase</keyword>
<dbReference type="Pfam" id="PF01885">
    <property type="entry name" value="PTS_2-RNA"/>
    <property type="match status" value="1"/>
</dbReference>
<comment type="similarity">
    <text evidence="2">Belongs to the KptA/TPT1 family.</text>
</comment>
<dbReference type="PANTHER" id="PTHR12684">
    <property type="entry name" value="PUTATIVE PHOSPHOTRANSFERASE"/>
    <property type="match status" value="1"/>
</dbReference>
<evidence type="ECO:0000256" key="1">
    <source>
        <dbReference type="ARBA" id="ARBA00003343"/>
    </source>
</evidence>
<dbReference type="InterPro" id="IPR002745">
    <property type="entry name" value="Ptrans_KptA/Tpt1"/>
</dbReference>
<dbReference type="EC" id="2.7.1.160" evidence="3"/>
<gene>
    <name evidence="7" type="ORF">CYLTODRAFT_357873</name>
</gene>
<evidence type="ECO:0000256" key="6">
    <source>
        <dbReference type="ARBA" id="ARBA00047949"/>
    </source>
</evidence>
<dbReference type="Proteomes" id="UP000054007">
    <property type="component" value="Unassembled WGS sequence"/>
</dbReference>
<evidence type="ECO:0000256" key="2">
    <source>
        <dbReference type="ARBA" id="ARBA00009836"/>
    </source>
</evidence>
<accession>A0A0D7B2L5</accession>
<reference evidence="7 8" key="1">
    <citation type="journal article" date="2015" name="Fungal Genet. Biol.">
        <title>Evolution of novel wood decay mechanisms in Agaricales revealed by the genome sequences of Fistulina hepatica and Cylindrobasidium torrendii.</title>
        <authorList>
            <person name="Floudas D."/>
            <person name="Held B.W."/>
            <person name="Riley R."/>
            <person name="Nagy L.G."/>
            <person name="Koehler G."/>
            <person name="Ransdell A.S."/>
            <person name="Younus H."/>
            <person name="Chow J."/>
            <person name="Chiniquy J."/>
            <person name="Lipzen A."/>
            <person name="Tritt A."/>
            <person name="Sun H."/>
            <person name="Haridas S."/>
            <person name="LaButti K."/>
            <person name="Ohm R.A."/>
            <person name="Kues U."/>
            <person name="Blanchette R.A."/>
            <person name="Grigoriev I.V."/>
            <person name="Minto R.E."/>
            <person name="Hibbett D.S."/>
        </authorList>
    </citation>
    <scope>NUCLEOTIDE SEQUENCE [LARGE SCALE GENOMIC DNA]</scope>
    <source>
        <strain evidence="7 8">FP15055 ss-10</strain>
    </source>
</reference>
<evidence type="ECO:0000313" key="7">
    <source>
        <dbReference type="EMBL" id="KIY64838.1"/>
    </source>
</evidence>
<keyword evidence="5" id="KW-0520">NAD</keyword>
<evidence type="ECO:0000313" key="8">
    <source>
        <dbReference type="Proteomes" id="UP000054007"/>
    </source>
</evidence>
<organism evidence="7 8">
    <name type="scientific">Cylindrobasidium torrendii FP15055 ss-10</name>
    <dbReference type="NCBI Taxonomy" id="1314674"/>
    <lineage>
        <taxon>Eukaryota</taxon>
        <taxon>Fungi</taxon>
        <taxon>Dikarya</taxon>
        <taxon>Basidiomycota</taxon>
        <taxon>Agaricomycotina</taxon>
        <taxon>Agaricomycetes</taxon>
        <taxon>Agaricomycetidae</taxon>
        <taxon>Agaricales</taxon>
        <taxon>Marasmiineae</taxon>
        <taxon>Physalacriaceae</taxon>
        <taxon>Cylindrobasidium</taxon>
    </lineage>
</organism>
<evidence type="ECO:0000256" key="5">
    <source>
        <dbReference type="ARBA" id="ARBA00023027"/>
    </source>
</evidence>
<dbReference type="Gene3D" id="3.20.170.30">
    <property type="match status" value="1"/>
</dbReference>
<name>A0A0D7B2L5_9AGAR</name>
<dbReference type="AlphaFoldDB" id="A0A0D7B2L5"/>
<dbReference type="EMBL" id="KN880616">
    <property type="protein sequence ID" value="KIY64838.1"/>
    <property type="molecule type" value="Genomic_DNA"/>
</dbReference>
<evidence type="ECO:0000256" key="3">
    <source>
        <dbReference type="ARBA" id="ARBA00012007"/>
    </source>
</evidence>
<evidence type="ECO:0000256" key="4">
    <source>
        <dbReference type="ARBA" id="ARBA00022679"/>
    </source>
</evidence>
<proteinExistence type="inferred from homology"/>
<dbReference type="STRING" id="1314674.A0A0D7B2L5"/>
<comment type="function">
    <text evidence="1">Catalyzes the last step of tRNA splicing, the transfer of the splice junction 2'-phosphate from ligated tRNA to NAD to produce ADP-ribose 1''-2'' cyclic phosphate.</text>
</comment>
<dbReference type="SUPFAM" id="SSF56399">
    <property type="entry name" value="ADP-ribosylation"/>
    <property type="match status" value="1"/>
</dbReference>
<dbReference type="GO" id="GO:0006388">
    <property type="term" value="P:tRNA splicing, via endonucleolytic cleavage and ligation"/>
    <property type="evidence" value="ECO:0007669"/>
    <property type="project" value="TreeGrafter"/>
</dbReference>